<sequence length="135" mass="14771">MRGLSLSVRHEGEGLGVRVERKPHQRSPSEVRAPPMLLLLPLPGLTDPSRRHRPDNGTLSPECRDARTSASKAARTSGKGTRDLVRSRYQGNQRPAPSEKKGAGKTSRGTHGNWSRSLAPLPWKPVLPGNQHLIP</sequence>
<proteinExistence type="predicted"/>
<evidence type="ECO:0000313" key="3">
    <source>
        <dbReference type="Proteomes" id="UP001497482"/>
    </source>
</evidence>
<organism evidence="2 3">
    <name type="scientific">Knipowitschia caucasica</name>
    <name type="common">Caucasian dwarf goby</name>
    <name type="synonym">Pomatoschistus caucasicus</name>
    <dbReference type="NCBI Taxonomy" id="637954"/>
    <lineage>
        <taxon>Eukaryota</taxon>
        <taxon>Metazoa</taxon>
        <taxon>Chordata</taxon>
        <taxon>Craniata</taxon>
        <taxon>Vertebrata</taxon>
        <taxon>Euteleostomi</taxon>
        <taxon>Actinopterygii</taxon>
        <taxon>Neopterygii</taxon>
        <taxon>Teleostei</taxon>
        <taxon>Neoteleostei</taxon>
        <taxon>Acanthomorphata</taxon>
        <taxon>Gobiaria</taxon>
        <taxon>Gobiiformes</taxon>
        <taxon>Gobioidei</taxon>
        <taxon>Gobiidae</taxon>
        <taxon>Gobiinae</taxon>
        <taxon>Knipowitschia</taxon>
    </lineage>
</organism>
<evidence type="ECO:0000256" key="1">
    <source>
        <dbReference type="SAM" id="MobiDB-lite"/>
    </source>
</evidence>
<dbReference type="AlphaFoldDB" id="A0AAV2K293"/>
<evidence type="ECO:0000313" key="2">
    <source>
        <dbReference type="EMBL" id="CAL1583829.1"/>
    </source>
</evidence>
<feature type="compositionally biased region" description="Low complexity" evidence="1">
    <location>
        <begin position="68"/>
        <end position="79"/>
    </location>
</feature>
<name>A0AAV2K293_KNICA</name>
<feature type="compositionally biased region" description="Low complexity" evidence="1">
    <location>
        <begin position="34"/>
        <end position="45"/>
    </location>
</feature>
<dbReference type="Proteomes" id="UP001497482">
    <property type="component" value="Chromosome 16"/>
</dbReference>
<accession>A0AAV2K293</accession>
<feature type="region of interest" description="Disordered" evidence="1">
    <location>
        <begin position="1"/>
        <end position="135"/>
    </location>
</feature>
<protein>
    <submittedName>
        <fullName evidence="2">Uncharacterized protein</fullName>
    </submittedName>
</protein>
<dbReference type="EMBL" id="OZ035838">
    <property type="protein sequence ID" value="CAL1583829.1"/>
    <property type="molecule type" value="Genomic_DNA"/>
</dbReference>
<gene>
    <name evidence="2" type="ORF">KC01_LOCUS14253</name>
</gene>
<feature type="compositionally biased region" description="Polar residues" evidence="1">
    <location>
        <begin position="107"/>
        <end position="116"/>
    </location>
</feature>
<feature type="compositionally biased region" description="Basic and acidic residues" evidence="1">
    <location>
        <begin position="8"/>
        <end position="22"/>
    </location>
</feature>
<reference evidence="2 3" key="1">
    <citation type="submission" date="2024-04" db="EMBL/GenBank/DDBJ databases">
        <authorList>
            <person name="Waldvogel A.-M."/>
            <person name="Schoenle A."/>
        </authorList>
    </citation>
    <scope>NUCLEOTIDE SEQUENCE [LARGE SCALE GENOMIC DNA]</scope>
</reference>
<keyword evidence="3" id="KW-1185">Reference proteome</keyword>